<dbReference type="OrthoDB" id="1751139at2"/>
<protein>
    <recommendedName>
        <fullName evidence="1">Plasmid replication protein RepL domain-containing protein</fullName>
    </recommendedName>
</protein>
<comment type="caution">
    <text evidence="2">The sequence shown here is derived from an EMBL/GenBank/DDBJ whole genome shotgun (WGS) entry which is preliminary data.</text>
</comment>
<name>E0E184_9FIRM</name>
<dbReference type="eggNOG" id="ENOG5030G2M">
    <property type="taxonomic scope" value="Bacteria"/>
</dbReference>
<feature type="domain" description="Plasmid replication protein RepL" evidence="1">
    <location>
        <begin position="18"/>
        <end position="130"/>
    </location>
</feature>
<sequence>MFDLEHKPRKLNKDRYSESQMVNYNKEHERFINISPNNYIRSLKDTTTKKAMIPMVLISLMDKNNKIYMTLDDLSIELDYPKTALSVLFGQYKKMDFLKKVRNGLYMVNPLVSYRGSKYERDKLIKEYNTVYKGKK</sequence>
<evidence type="ECO:0000313" key="2">
    <source>
        <dbReference type="EMBL" id="EFM65384.1"/>
    </source>
</evidence>
<proteinExistence type="predicted"/>
<dbReference type="AlphaFoldDB" id="E0E184"/>
<evidence type="ECO:0000259" key="1">
    <source>
        <dbReference type="Pfam" id="PF05732"/>
    </source>
</evidence>
<dbReference type="Proteomes" id="UP000003244">
    <property type="component" value="Unassembled WGS sequence"/>
</dbReference>
<gene>
    <name evidence="2" type="ORF">HMPREF0634_0436</name>
</gene>
<dbReference type="GeneID" id="84799927"/>
<reference evidence="2 3" key="1">
    <citation type="submission" date="2010-08" db="EMBL/GenBank/DDBJ databases">
        <authorList>
            <person name="Harkins D.M."/>
            <person name="Madupu R."/>
            <person name="Durkin A.S."/>
            <person name="Torralba M."/>
            <person name="Methe B."/>
            <person name="Sutton G.G."/>
            <person name="Nelson K.E."/>
        </authorList>
    </citation>
    <scope>NUCLEOTIDE SEQUENCE [LARGE SCALE GENOMIC DNA]</scope>
    <source>
        <strain evidence="2 3">DSM 17678</strain>
    </source>
</reference>
<dbReference type="EMBL" id="ADGQ01000004">
    <property type="protein sequence ID" value="EFM65384.1"/>
    <property type="molecule type" value="Genomic_DNA"/>
</dbReference>
<accession>E0E184</accession>
<organism evidence="2 3">
    <name type="scientific">Peptostreptococcus stomatis DSM 17678</name>
    <dbReference type="NCBI Taxonomy" id="596315"/>
    <lineage>
        <taxon>Bacteria</taxon>
        <taxon>Bacillati</taxon>
        <taxon>Bacillota</taxon>
        <taxon>Clostridia</taxon>
        <taxon>Peptostreptococcales</taxon>
        <taxon>Peptostreptococcaceae</taxon>
        <taxon>Peptostreptococcus</taxon>
    </lineage>
</organism>
<evidence type="ECO:0000313" key="3">
    <source>
        <dbReference type="Proteomes" id="UP000003244"/>
    </source>
</evidence>
<dbReference type="InterPro" id="IPR008813">
    <property type="entry name" value="Plasmid_replication_RepL"/>
</dbReference>
<dbReference type="GO" id="GO:0006276">
    <property type="term" value="P:plasmid maintenance"/>
    <property type="evidence" value="ECO:0007669"/>
    <property type="project" value="InterPro"/>
</dbReference>
<keyword evidence="3" id="KW-1185">Reference proteome</keyword>
<dbReference type="RefSeq" id="WP_007788144.1">
    <property type="nucleotide sequence ID" value="NZ_ADGQ01000004.1"/>
</dbReference>
<dbReference type="Pfam" id="PF05732">
    <property type="entry name" value="RepL"/>
    <property type="match status" value="1"/>
</dbReference>
<dbReference type="GO" id="GO:0006260">
    <property type="term" value="P:DNA replication"/>
    <property type="evidence" value="ECO:0007669"/>
    <property type="project" value="InterPro"/>
</dbReference>